<dbReference type="AlphaFoldDB" id="A0A178M6D1"/>
<feature type="domain" description="Poly-beta-hydroxybutyrate polymerase N-terminal" evidence="4">
    <location>
        <begin position="77"/>
        <end position="245"/>
    </location>
</feature>
<evidence type="ECO:0000256" key="1">
    <source>
        <dbReference type="ARBA" id="ARBA00022679"/>
    </source>
</evidence>
<dbReference type="PANTHER" id="PTHR36837:SF5">
    <property type="entry name" value="POLY-3-HYDROXYBUTYRATE SYNTHASE"/>
    <property type="match status" value="1"/>
</dbReference>
<feature type="region of interest" description="Disordered" evidence="3">
    <location>
        <begin position="540"/>
        <end position="561"/>
    </location>
</feature>
<keyword evidence="1" id="KW-0808">Transferase</keyword>
<dbReference type="InterPro" id="IPR051321">
    <property type="entry name" value="PHA/PHB_synthase"/>
</dbReference>
<reference evidence="5 6" key="1">
    <citation type="submission" date="2016-04" db="EMBL/GenBank/DDBJ databases">
        <title>Draft genome sequence of freshwater magnetotactic bacteria Magnetospirillum marisnigri SP-1 and Magnetospirillum moscoviense BB-1.</title>
        <authorList>
            <person name="Koziaeva V."/>
            <person name="Dziuba M.V."/>
            <person name="Ivanov T.M."/>
            <person name="Kuznetsov B."/>
            <person name="Grouzdev D.S."/>
        </authorList>
    </citation>
    <scope>NUCLEOTIDE SEQUENCE [LARGE SCALE GENOMIC DNA]</scope>
    <source>
        <strain evidence="5 6">SP-1</strain>
    </source>
</reference>
<dbReference type="InterPro" id="IPR010941">
    <property type="entry name" value="PhaC_N"/>
</dbReference>
<evidence type="ECO:0000259" key="4">
    <source>
        <dbReference type="Pfam" id="PF07167"/>
    </source>
</evidence>
<comment type="caution">
    <text evidence="5">The sequence shown here is derived from an EMBL/GenBank/DDBJ whole genome shotgun (WGS) entry which is preliminary data.</text>
</comment>
<dbReference type="Proteomes" id="UP000078428">
    <property type="component" value="Unassembled WGS sequence"/>
</dbReference>
<evidence type="ECO:0000313" key="5">
    <source>
        <dbReference type="EMBL" id="OAN44086.1"/>
    </source>
</evidence>
<organism evidence="5 6">
    <name type="scientific">Paramagnetospirillum marisnigri</name>
    <dbReference type="NCBI Taxonomy" id="1285242"/>
    <lineage>
        <taxon>Bacteria</taxon>
        <taxon>Pseudomonadati</taxon>
        <taxon>Pseudomonadota</taxon>
        <taxon>Alphaproteobacteria</taxon>
        <taxon>Rhodospirillales</taxon>
        <taxon>Magnetospirillaceae</taxon>
        <taxon>Paramagnetospirillum</taxon>
    </lineage>
</organism>
<dbReference type="PANTHER" id="PTHR36837">
    <property type="entry name" value="POLY(3-HYDROXYALKANOATE) POLYMERASE SUBUNIT PHAC"/>
    <property type="match status" value="1"/>
</dbReference>
<proteinExistence type="predicted"/>
<keyword evidence="6" id="KW-1185">Reference proteome</keyword>
<dbReference type="STRING" id="1285242.A6A04_09135"/>
<gene>
    <name evidence="5" type="ORF">A6A04_09135</name>
</gene>
<evidence type="ECO:0000313" key="6">
    <source>
        <dbReference type="Proteomes" id="UP000078428"/>
    </source>
</evidence>
<dbReference type="InterPro" id="IPR029058">
    <property type="entry name" value="AB_hydrolase_fold"/>
</dbReference>
<dbReference type="GO" id="GO:0016746">
    <property type="term" value="F:acyltransferase activity"/>
    <property type="evidence" value="ECO:0007669"/>
    <property type="project" value="UniProtKB-KW"/>
</dbReference>
<dbReference type="EMBL" id="LWQT01000120">
    <property type="protein sequence ID" value="OAN44086.1"/>
    <property type="molecule type" value="Genomic_DNA"/>
</dbReference>
<accession>A0A178M6D1</accession>
<keyword evidence="2" id="KW-0012">Acyltransferase</keyword>
<protein>
    <submittedName>
        <fullName evidence="5">Class II poly(R)-hydroxyalkanoic acid synthase</fullName>
    </submittedName>
</protein>
<sequence length="561" mass="60998">MLQPDSGSQPTRPDDKIKLGSPFIGVIGPHDVAAALTDLSGRLAWRPDLVMEEGGRLLATLGQGFDGSSSLTPAKGDRRFADAAWRSNPFHRLSLHAYLAWTTALDRLIDRVGADDKTTARLRYITSLFTDALSPDNSLLGNPAALKRLLETGGGSLVSGMRNLLIDAASHQDAPAQVDKSAFTIGGNIAATPGAVVYRHELLELIQYSPTTGQVHEIPLMMVPPVVNKFYMMDLAPGRSLVEFLVARGFQVFMLSWRNPGPEHADMGLDAYVAAMMDAAEAIREISGSADINTFTICTGAVPLAAFLGHLAARKQGGIRSATMVVSILDSNEGRSLGLFATPETIAAAKRRSAERGLLSGEEMARVFTWMRPRDLVWNYWVNNYLMGNQPPAHDVLYWNNDSTRLTARLHSQLLDVFADDVLVSPGSLSVLGTPLDLRQVACDRYVVAGMTDHISVWKGVYASAGKMGGRFNFVLHSSGHVQSVVNPPGTPKAKYWTNPLTPDTPEDWLSQAQPQPDSWWVHWAGWLADRSGNMVCAPSRTGSQRHPVRENAPGAYVLEP</sequence>
<dbReference type="Pfam" id="PF07167">
    <property type="entry name" value="PhaC_N"/>
    <property type="match status" value="1"/>
</dbReference>
<dbReference type="OrthoDB" id="7208816at2"/>
<dbReference type="SUPFAM" id="SSF53474">
    <property type="entry name" value="alpha/beta-Hydrolases"/>
    <property type="match status" value="1"/>
</dbReference>
<evidence type="ECO:0000256" key="3">
    <source>
        <dbReference type="SAM" id="MobiDB-lite"/>
    </source>
</evidence>
<evidence type="ECO:0000256" key="2">
    <source>
        <dbReference type="ARBA" id="ARBA00023315"/>
    </source>
</evidence>
<dbReference type="GO" id="GO:0042619">
    <property type="term" value="P:poly-hydroxybutyrate biosynthetic process"/>
    <property type="evidence" value="ECO:0007669"/>
    <property type="project" value="InterPro"/>
</dbReference>
<name>A0A178M6D1_9PROT</name>